<feature type="non-terminal residue" evidence="2">
    <location>
        <position position="208"/>
    </location>
</feature>
<sequence>MGPDSVLSKEEEITIANWCINLAKSNIAMTNIILYALPPNATHMMQPADVSVFKPLKSEWKNTVHDWAIQPKNINSTLTKSKFCPLLQRTLNKENLATTIKNGFRKCGLFPYNPNVVDYSKCTQNNIEKLKEKSDIATDKDEFLKDTSSFNPFIESSPIPEINNENQSMTSLPDLGNSTLANNIFYDTNEIPLGTFEITENSVLVPVN</sequence>
<reference evidence="2" key="1">
    <citation type="journal article" date="2023" name="Insect Mol. Biol.">
        <title>Genome sequencing provides insights into the evolution of gene families encoding plant cell wall-degrading enzymes in longhorned beetles.</title>
        <authorList>
            <person name="Shin N.R."/>
            <person name="Okamura Y."/>
            <person name="Kirsch R."/>
            <person name="Pauchet Y."/>
        </authorList>
    </citation>
    <scope>NUCLEOTIDE SEQUENCE</scope>
    <source>
        <strain evidence="2">RBIC_L_NR</strain>
    </source>
</reference>
<evidence type="ECO:0000313" key="2">
    <source>
        <dbReference type="EMBL" id="KAJ8964285.1"/>
    </source>
</evidence>
<proteinExistence type="predicted"/>
<gene>
    <name evidence="2" type="ORF">NQ314_005019</name>
</gene>
<dbReference type="GO" id="GO:0003676">
    <property type="term" value="F:nucleic acid binding"/>
    <property type="evidence" value="ECO:0007669"/>
    <property type="project" value="InterPro"/>
</dbReference>
<organism evidence="2 3">
    <name type="scientific">Rhamnusium bicolor</name>
    <dbReference type="NCBI Taxonomy" id="1586634"/>
    <lineage>
        <taxon>Eukaryota</taxon>
        <taxon>Metazoa</taxon>
        <taxon>Ecdysozoa</taxon>
        <taxon>Arthropoda</taxon>
        <taxon>Hexapoda</taxon>
        <taxon>Insecta</taxon>
        <taxon>Pterygota</taxon>
        <taxon>Neoptera</taxon>
        <taxon>Endopterygota</taxon>
        <taxon>Coleoptera</taxon>
        <taxon>Polyphaga</taxon>
        <taxon>Cucujiformia</taxon>
        <taxon>Chrysomeloidea</taxon>
        <taxon>Cerambycidae</taxon>
        <taxon>Lepturinae</taxon>
        <taxon>Rhagiini</taxon>
        <taxon>Rhamnusium</taxon>
    </lineage>
</organism>
<name>A0AAV8ZJX4_9CUCU</name>
<keyword evidence="3" id="KW-1185">Reference proteome</keyword>
<dbReference type="EMBL" id="JANEYF010001400">
    <property type="protein sequence ID" value="KAJ8964285.1"/>
    <property type="molecule type" value="Genomic_DNA"/>
</dbReference>
<dbReference type="Pfam" id="PF03184">
    <property type="entry name" value="DDE_1"/>
    <property type="match status" value="1"/>
</dbReference>
<accession>A0AAV8ZJX4</accession>
<evidence type="ECO:0000259" key="1">
    <source>
        <dbReference type="Pfam" id="PF03184"/>
    </source>
</evidence>
<evidence type="ECO:0000313" key="3">
    <source>
        <dbReference type="Proteomes" id="UP001162156"/>
    </source>
</evidence>
<feature type="domain" description="DDE-1" evidence="1">
    <location>
        <begin position="24"/>
        <end position="86"/>
    </location>
</feature>
<comment type="caution">
    <text evidence="2">The sequence shown here is derived from an EMBL/GenBank/DDBJ whole genome shotgun (WGS) entry which is preliminary data.</text>
</comment>
<dbReference type="AlphaFoldDB" id="A0AAV8ZJX4"/>
<protein>
    <recommendedName>
        <fullName evidence="1">DDE-1 domain-containing protein</fullName>
    </recommendedName>
</protein>
<dbReference type="Proteomes" id="UP001162156">
    <property type="component" value="Unassembled WGS sequence"/>
</dbReference>
<dbReference type="InterPro" id="IPR004875">
    <property type="entry name" value="DDE_SF_endonuclease_dom"/>
</dbReference>